<dbReference type="EMBL" id="MU273571">
    <property type="protein sequence ID" value="KAI0031689.1"/>
    <property type="molecule type" value="Genomic_DNA"/>
</dbReference>
<protein>
    <submittedName>
        <fullName evidence="1">Uncharacterized protein</fullName>
    </submittedName>
</protein>
<name>A0ACB8QIQ6_9AGAM</name>
<feature type="non-terminal residue" evidence="1">
    <location>
        <position position="1"/>
    </location>
</feature>
<accession>A0ACB8QIQ6</accession>
<comment type="caution">
    <text evidence="1">The sequence shown here is derived from an EMBL/GenBank/DDBJ whole genome shotgun (WGS) entry which is preliminary data.</text>
</comment>
<evidence type="ECO:0000313" key="2">
    <source>
        <dbReference type="Proteomes" id="UP000814128"/>
    </source>
</evidence>
<organism evidence="1 2">
    <name type="scientific">Vararia minispora EC-137</name>
    <dbReference type="NCBI Taxonomy" id="1314806"/>
    <lineage>
        <taxon>Eukaryota</taxon>
        <taxon>Fungi</taxon>
        <taxon>Dikarya</taxon>
        <taxon>Basidiomycota</taxon>
        <taxon>Agaricomycotina</taxon>
        <taxon>Agaricomycetes</taxon>
        <taxon>Russulales</taxon>
        <taxon>Lachnocladiaceae</taxon>
        <taxon>Vararia</taxon>
    </lineage>
</organism>
<proteinExistence type="predicted"/>
<feature type="non-terminal residue" evidence="1">
    <location>
        <position position="101"/>
    </location>
</feature>
<keyword evidence="2" id="KW-1185">Reference proteome</keyword>
<gene>
    <name evidence="1" type="ORF">K488DRAFT_13523</name>
</gene>
<sequence length="101" mass="11104">RLPQHCDYILIPAPSGTYFTPPDEKSPLPAIIVTPSSPSCSADFSIAFLAPPPKPTLLERVISAVAPFQTKARTTLVLVLFFFILATHLFAHRFAARHPHL</sequence>
<dbReference type="Proteomes" id="UP000814128">
    <property type="component" value="Unassembled WGS sequence"/>
</dbReference>
<reference evidence="1" key="2">
    <citation type="journal article" date="2022" name="New Phytol.">
        <title>Evolutionary transition to the ectomycorrhizal habit in the genomes of a hyperdiverse lineage of mushroom-forming fungi.</title>
        <authorList>
            <person name="Looney B."/>
            <person name="Miyauchi S."/>
            <person name="Morin E."/>
            <person name="Drula E."/>
            <person name="Courty P.E."/>
            <person name="Kohler A."/>
            <person name="Kuo A."/>
            <person name="LaButti K."/>
            <person name="Pangilinan J."/>
            <person name="Lipzen A."/>
            <person name="Riley R."/>
            <person name="Andreopoulos W."/>
            <person name="He G."/>
            <person name="Johnson J."/>
            <person name="Nolan M."/>
            <person name="Tritt A."/>
            <person name="Barry K.W."/>
            <person name="Grigoriev I.V."/>
            <person name="Nagy L.G."/>
            <person name="Hibbett D."/>
            <person name="Henrissat B."/>
            <person name="Matheny P.B."/>
            <person name="Labbe J."/>
            <person name="Martin F.M."/>
        </authorList>
    </citation>
    <scope>NUCLEOTIDE SEQUENCE</scope>
    <source>
        <strain evidence="1">EC-137</strain>
    </source>
</reference>
<reference evidence="1" key="1">
    <citation type="submission" date="2021-02" db="EMBL/GenBank/DDBJ databases">
        <authorList>
            <consortium name="DOE Joint Genome Institute"/>
            <person name="Ahrendt S."/>
            <person name="Looney B.P."/>
            <person name="Miyauchi S."/>
            <person name="Morin E."/>
            <person name="Drula E."/>
            <person name="Courty P.E."/>
            <person name="Chicoki N."/>
            <person name="Fauchery L."/>
            <person name="Kohler A."/>
            <person name="Kuo A."/>
            <person name="Labutti K."/>
            <person name="Pangilinan J."/>
            <person name="Lipzen A."/>
            <person name="Riley R."/>
            <person name="Andreopoulos W."/>
            <person name="He G."/>
            <person name="Johnson J."/>
            <person name="Barry K.W."/>
            <person name="Grigoriev I.V."/>
            <person name="Nagy L."/>
            <person name="Hibbett D."/>
            <person name="Henrissat B."/>
            <person name="Matheny P.B."/>
            <person name="Labbe J."/>
            <person name="Martin F."/>
        </authorList>
    </citation>
    <scope>NUCLEOTIDE SEQUENCE</scope>
    <source>
        <strain evidence="1">EC-137</strain>
    </source>
</reference>
<evidence type="ECO:0000313" key="1">
    <source>
        <dbReference type="EMBL" id="KAI0031689.1"/>
    </source>
</evidence>